<protein>
    <submittedName>
        <fullName evidence="1">Uncharacterized protein</fullName>
    </submittedName>
</protein>
<sequence>MVEFSRIAGYQDVRIGAQSVRLLNIGGVVRAAFLLRIKEVKEVKSEKAGACVPQRKSGTGVPLLNRNLLYLGKLLSKYRPSALRLVLDALRKPSFRWWSVRLTLFRRSLQFLI</sequence>
<evidence type="ECO:0000313" key="1">
    <source>
        <dbReference type="EMBL" id="EEF59056.1"/>
    </source>
</evidence>
<evidence type="ECO:0000313" key="2">
    <source>
        <dbReference type="Proteomes" id="UP000003688"/>
    </source>
</evidence>
<gene>
    <name evidence="1" type="ORF">Cflav_PD2183</name>
</gene>
<proteinExistence type="predicted"/>
<keyword evidence="2" id="KW-1185">Reference proteome</keyword>
<accession>B9XM63</accession>
<dbReference type="AlphaFoldDB" id="B9XM63"/>
<organism evidence="1 2">
    <name type="scientific">Pedosphaera parvula (strain Ellin514)</name>
    <dbReference type="NCBI Taxonomy" id="320771"/>
    <lineage>
        <taxon>Bacteria</taxon>
        <taxon>Pseudomonadati</taxon>
        <taxon>Verrucomicrobiota</taxon>
        <taxon>Pedosphaerae</taxon>
        <taxon>Pedosphaerales</taxon>
        <taxon>Pedosphaeraceae</taxon>
        <taxon>Pedosphaera</taxon>
    </lineage>
</organism>
<dbReference type="Proteomes" id="UP000003688">
    <property type="component" value="Unassembled WGS sequence"/>
</dbReference>
<reference evidence="1 2" key="1">
    <citation type="journal article" date="2011" name="J. Bacteriol.">
        <title>Genome sequence of 'Pedosphaera parvula' Ellin514, an aerobic Verrucomicrobial isolate from pasture soil.</title>
        <authorList>
            <person name="Kant R."/>
            <person name="van Passel M.W."/>
            <person name="Sangwan P."/>
            <person name="Palva A."/>
            <person name="Lucas S."/>
            <person name="Copeland A."/>
            <person name="Lapidus A."/>
            <person name="Glavina Del Rio T."/>
            <person name="Dalin E."/>
            <person name="Tice H."/>
            <person name="Bruce D."/>
            <person name="Goodwin L."/>
            <person name="Pitluck S."/>
            <person name="Chertkov O."/>
            <person name="Larimer F.W."/>
            <person name="Land M.L."/>
            <person name="Hauser L."/>
            <person name="Brettin T.S."/>
            <person name="Detter J.C."/>
            <person name="Han S."/>
            <person name="de Vos W.M."/>
            <person name="Janssen P.H."/>
            <person name="Smidt H."/>
        </authorList>
    </citation>
    <scope>NUCLEOTIDE SEQUENCE [LARGE SCALE GENOMIC DNA]</scope>
    <source>
        <strain evidence="1 2">Ellin514</strain>
    </source>
</reference>
<comment type="caution">
    <text evidence="1">The sequence shown here is derived from an EMBL/GenBank/DDBJ whole genome shotgun (WGS) entry which is preliminary data.</text>
</comment>
<name>B9XM63_PEDPL</name>
<dbReference type="EMBL" id="ABOX02000033">
    <property type="protein sequence ID" value="EEF59056.1"/>
    <property type="molecule type" value="Genomic_DNA"/>
</dbReference>